<dbReference type="InterPro" id="IPR052892">
    <property type="entry name" value="NA-targeting_endonuclease"/>
</dbReference>
<comment type="caution">
    <text evidence="2">The sequence shown here is derived from an EMBL/GenBank/DDBJ whole genome shotgun (WGS) entry which is preliminary data.</text>
</comment>
<accession>A0A0F9E5T1</accession>
<gene>
    <name evidence="2" type="ORF">LCGC14_2407520</name>
</gene>
<dbReference type="PANTHER" id="PTHR33877">
    <property type="entry name" value="SLL1193 PROTEIN"/>
    <property type="match status" value="1"/>
</dbReference>
<sequence length="48" mass="5350">NYKCVHCASPEDICIDHIIPFIRGGKTTEGNLQTLCKKCNSKKSDKVL</sequence>
<dbReference type="SMART" id="SM00507">
    <property type="entry name" value="HNHc"/>
    <property type="match status" value="1"/>
</dbReference>
<protein>
    <recommendedName>
        <fullName evidence="1">HNH nuclease domain-containing protein</fullName>
    </recommendedName>
</protein>
<evidence type="ECO:0000259" key="1">
    <source>
        <dbReference type="SMART" id="SM00507"/>
    </source>
</evidence>
<dbReference type="PANTHER" id="PTHR33877:SF2">
    <property type="entry name" value="OS07G0170200 PROTEIN"/>
    <property type="match status" value="1"/>
</dbReference>
<reference evidence="2" key="1">
    <citation type="journal article" date="2015" name="Nature">
        <title>Complex archaea that bridge the gap between prokaryotes and eukaryotes.</title>
        <authorList>
            <person name="Spang A."/>
            <person name="Saw J.H."/>
            <person name="Jorgensen S.L."/>
            <person name="Zaremba-Niedzwiedzka K."/>
            <person name="Martijn J."/>
            <person name="Lind A.E."/>
            <person name="van Eijk R."/>
            <person name="Schleper C."/>
            <person name="Guy L."/>
            <person name="Ettema T.J."/>
        </authorList>
    </citation>
    <scope>NUCLEOTIDE SEQUENCE</scope>
</reference>
<dbReference type="InterPro" id="IPR003615">
    <property type="entry name" value="HNH_nuc"/>
</dbReference>
<dbReference type="GO" id="GO:0003676">
    <property type="term" value="F:nucleic acid binding"/>
    <property type="evidence" value="ECO:0007669"/>
    <property type="project" value="InterPro"/>
</dbReference>
<name>A0A0F9E5T1_9ZZZZ</name>
<dbReference type="Pfam" id="PF01844">
    <property type="entry name" value="HNH"/>
    <property type="match status" value="1"/>
</dbReference>
<dbReference type="Gene3D" id="1.10.30.50">
    <property type="match status" value="1"/>
</dbReference>
<feature type="domain" description="HNH nuclease" evidence="1">
    <location>
        <begin position="2"/>
        <end position="41"/>
    </location>
</feature>
<evidence type="ECO:0000313" key="2">
    <source>
        <dbReference type="EMBL" id="KKL25211.1"/>
    </source>
</evidence>
<proteinExistence type="predicted"/>
<feature type="non-terminal residue" evidence="2">
    <location>
        <position position="1"/>
    </location>
</feature>
<dbReference type="GO" id="GO:0008270">
    <property type="term" value="F:zinc ion binding"/>
    <property type="evidence" value="ECO:0007669"/>
    <property type="project" value="InterPro"/>
</dbReference>
<dbReference type="GO" id="GO:0004519">
    <property type="term" value="F:endonuclease activity"/>
    <property type="evidence" value="ECO:0007669"/>
    <property type="project" value="InterPro"/>
</dbReference>
<dbReference type="CDD" id="cd00085">
    <property type="entry name" value="HNHc"/>
    <property type="match status" value="1"/>
</dbReference>
<organism evidence="2">
    <name type="scientific">marine sediment metagenome</name>
    <dbReference type="NCBI Taxonomy" id="412755"/>
    <lineage>
        <taxon>unclassified sequences</taxon>
        <taxon>metagenomes</taxon>
        <taxon>ecological metagenomes</taxon>
    </lineage>
</organism>
<dbReference type="AlphaFoldDB" id="A0A0F9E5T1"/>
<dbReference type="InterPro" id="IPR002711">
    <property type="entry name" value="HNH"/>
</dbReference>
<dbReference type="EMBL" id="LAZR01036299">
    <property type="protein sequence ID" value="KKL25211.1"/>
    <property type="molecule type" value="Genomic_DNA"/>
</dbReference>